<proteinExistence type="predicted"/>
<name>A0ABV7ZWC3_9GAMM</name>
<gene>
    <name evidence="1" type="ORF">ACFOOG_02245</name>
</gene>
<organism evidence="1 2">
    <name type="scientific">Saccharospirillum mangrovi</name>
    <dbReference type="NCBI Taxonomy" id="2161747"/>
    <lineage>
        <taxon>Bacteria</taxon>
        <taxon>Pseudomonadati</taxon>
        <taxon>Pseudomonadota</taxon>
        <taxon>Gammaproteobacteria</taxon>
        <taxon>Oceanospirillales</taxon>
        <taxon>Saccharospirillaceae</taxon>
        <taxon>Saccharospirillum</taxon>
    </lineage>
</organism>
<dbReference type="Proteomes" id="UP001595617">
    <property type="component" value="Unassembled WGS sequence"/>
</dbReference>
<keyword evidence="2" id="KW-1185">Reference proteome</keyword>
<reference evidence="2" key="1">
    <citation type="journal article" date="2019" name="Int. J. Syst. Evol. Microbiol.">
        <title>The Global Catalogue of Microorganisms (GCM) 10K type strain sequencing project: providing services to taxonomists for standard genome sequencing and annotation.</title>
        <authorList>
            <consortium name="The Broad Institute Genomics Platform"/>
            <consortium name="The Broad Institute Genome Sequencing Center for Infectious Disease"/>
            <person name="Wu L."/>
            <person name="Ma J."/>
        </authorList>
    </citation>
    <scope>NUCLEOTIDE SEQUENCE [LARGE SCALE GENOMIC DNA]</scope>
    <source>
        <strain evidence="2">IBRC 10765</strain>
    </source>
</reference>
<dbReference type="RefSeq" id="WP_380692875.1">
    <property type="nucleotide sequence ID" value="NZ_JBHRYR010000002.1"/>
</dbReference>
<comment type="caution">
    <text evidence="1">The sequence shown here is derived from an EMBL/GenBank/DDBJ whole genome shotgun (WGS) entry which is preliminary data.</text>
</comment>
<protein>
    <recommendedName>
        <fullName evidence="3">Alginate export domain-containing protein</fullName>
    </recommendedName>
</protein>
<evidence type="ECO:0000313" key="2">
    <source>
        <dbReference type="Proteomes" id="UP001595617"/>
    </source>
</evidence>
<evidence type="ECO:0008006" key="3">
    <source>
        <dbReference type="Google" id="ProtNLM"/>
    </source>
</evidence>
<sequence>MLLFAACLSAVAAAQQWQNLTLYNPADERLFWESPSIEQATDFTLLGYQGYDAFSQYARRSLFTNNALAPALLDVGMWLFVLPEPKRWMQNRWQQEWLRDQGIASRSEAYYYWSEDPTRKAYVYGVSDAALADVKAHDPVTMVRLSTARYESSFVLGRQYAEDSFFNHAQPRYRLAKAHNVLFDLFNLYQCRENGRDDLPQSEPELQQDIVGYECRSWVYDLHRPDANYIERPQRYLRWDDLSQDEQDYLNQAFWFSWLNVVDGHLLAEVQEAEQNRLSFQPTPFGRSFGWHHLRYQRGLKMAWEFYLHQNRERSLPALSISIIDNPALGGLLTLRGHGWQQPDDLRFDSTSANEGWALEASFSRVLFGPLRAQADWHYKTAGWMPGVPSLDEGHAWQFGIDVRLFQ</sequence>
<accession>A0ABV7ZWC3</accession>
<dbReference type="EMBL" id="JBHRYR010000002">
    <property type="protein sequence ID" value="MFC3851641.1"/>
    <property type="molecule type" value="Genomic_DNA"/>
</dbReference>
<evidence type="ECO:0000313" key="1">
    <source>
        <dbReference type="EMBL" id="MFC3851641.1"/>
    </source>
</evidence>